<feature type="region of interest" description="Disordered" evidence="1">
    <location>
        <begin position="304"/>
        <end position="431"/>
    </location>
</feature>
<gene>
    <name evidence="2" type="ORF">C6P46_005924</name>
</gene>
<feature type="region of interest" description="Disordered" evidence="1">
    <location>
        <begin position="204"/>
        <end position="277"/>
    </location>
</feature>
<feature type="compositionally biased region" description="Low complexity" evidence="1">
    <location>
        <begin position="306"/>
        <end position="335"/>
    </location>
</feature>
<proteinExistence type="predicted"/>
<dbReference type="OrthoDB" id="2528088at2759"/>
<dbReference type="Proteomes" id="UP000777482">
    <property type="component" value="Unassembled WGS sequence"/>
</dbReference>
<evidence type="ECO:0000313" key="2">
    <source>
        <dbReference type="EMBL" id="KAG0665830.1"/>
    </source>
</evidence>
<keyword evidence="3" id="KW-1185">Reference proteome</keyword>
<protein>
    <submittedName>
        <fullName evidence="2">Uncharacterized protein</fullName>
    </submittedName>
</protein>
<accession>A0A9P6W695</accession>
<reference evidence="2 3" key="1">
    <citation type="submission" date="2020-11" db="EMBL/GenBank/DDBJ databases">
        <title>Kefir isolates.</title>
        <authorList>
            <person name="Marcisauskas S."/>
            <person name="Kim Y."/>
            <person name="Blasche S."/>
        </authorList>
    </citation>
    <scope>NUCLEOTIDE SEQUENCE [LARGE SCALE GENOMIC DNA]</scope>
    <source>
        <strain evidence="2 3">KR</strain>
    </source>
</reference>
<evidence type="ECO:0000313" key="3">
    <source>
        <dbReference type="Proteomes" id="UP000777482"/>
    </source>
</evidence>
<feature type="compositionally biased region" description="Low complexity" evidence="1">
    <location>
        <begin position="408"/>
        <end position="417"/>
    </location>
</feature>
<evidence type="ECO:0000256" key="1">
    <source>
        <dbReference type="SAM" id="MobiDB-lite"/>
    </source>
</evidence>
<dbReference type="AlphaFoldDB" id="A0A9P6W695"/>
<dbReference type="EMBL" id="PUHQ01000007">
    <property type="protein sequence ID" value="KAG0665830.1"/>
    <property type="molecule type" value="Genomic_DNA"/>
</dbReference>
<feature type="compositionally biased region" description="Basic and acidic residues" evidence="1">
    <location>
        <begin position="107"/>
        <end position="127"/>
    </location>
</feature>
<feature type="region of interest" description="Disordered" evidence="1">
    <location>
        <begin position="447"/>
        <end position="480"/>
    </location>
</feature>
<sequence>MYHPLPALVPHVLAPASPASTAANPSALNLELATKRLAALDAPRRKFGLSYAVPPRLGLPQLICTGVNGIWSASAADADDTLSGDEHPPWVRAGQAPDVEEENDSDVPYRKGLPRDEEEAERWAEARRQKRRQAKATTKVQRIVVDHVEPAASTSTSSYVRETNVGAADVPARRTRGEAHHSASKAAAAPKLVTSLFSATKATVAAAHTKKRPAGSPPPPGTAATGPSRSGPRSSAATGRASKRSPSPAADPRATGYGLNTKGPPRGGAPTGSATTTQVVGETETFDPFVAEEVLFERGCTQMELPDPTASTRPPASSASAHLPRATPTRRATPASKALAPFSSPGLMNGNGSDSGTMLLDTAGLISTPRPPLAGTETGGGKRESQKQQPPPHLPSPNSLPVAFPGTERPAAAAAAARRPEPSRAMTADSVTSGIVGAGAVIPRKSLTRLDSPSTTGSGDGRLVDAAGGAGVGFTTDSLERERELGEIEDFLHQNISG</sequence>
<comment type="caution">
    <text evidence="2">The sequence shown here is derived from an EMBL/GenBank/DDBJ whole genome shotgun (WGS) entry which is preliminary data.</text>
</comment>
<organism evidence="2 3">
    <name type="scientific">Rhodotorula mucilaginosa</name>
    <name type="common">Yeast</name>
    <name type="synonym">Rhodotorula rubra</name>
    <dbReference type="NCBI Taxonomy" id="5537"/>
    <lineage>
        <taxon>Eukaryota</taxon>
        <taxon>Fungi</taxon>
        <taxon>Dikarya</taxon>
        <taxon>Basidiomycota</taxon>
        <taxon>Pucciniomycotina</taxon>
        <taxon>Microbotryomycetes</taxon>
        <taxon>Sporidiobolales</taxon>
        <taxon>Sporidiobolaceae</taxon>
        <taxon>Rhodotorula</taxon>
    </lineage>
</organism>
<feature type="region of interest" description="Disordered" evidence="1">
    <location>
        <begin position="78"/>
        <end position="139"/>
    </location>
</feature>
<name>A0A9P6W695_RHOMI</name>